<keyword evidence="6" id="KW-1185">Reference proteome</keyword>
<keyword evidence="1" id="KW-0343">GTPase activation</keyword>
<evidence type="ECO:0000256" key="4">
    <source>
        <dbReference type="SAM" id="MobiDB-lite"/>
    </source>
</evidence>
<gene>
    <name evidence="5" type="ORF">PFR001_LOCUS4130</name>
</gene>
<dbReference type="Proteomes" id="UP001157938">
    <property type="component" value="Unassembled WGS sequence"/>
</dbReference>
<name>A0ABN8C6D0_9STRA</name>
<evidence type="ECO:0000256" key="1">
    <source>
        <dbReference type="ARBA" id="ARBA00022468"/>
    </source>
</evidence>
<keyword evidence="3" id="KW-0677">Repeat</keyword>
<dbReference type="SMART" id="SM00368">
    <property type="entry name" value="LRR_RI"/>
    <property type="match status" value="3"/>
</dbReference>
<feature type="region of interest" description="Disordered" evidence="4">
    <location>
        <begin position="274"/>
        <end position="305"/>
    </location>
</feature>
<evidence type="ECO:0000256" key="2">
    <source>
        <dbReference type="ARBA" id="ARBA00022614"/>
    </source>
</evidence>
<proteinExistence type="predicted"/>
<evidence type="ECO:0000313" key="5">
    <source>
        <dbReference type="EMBL" id="CAH0488656.1"/>
    </source>
</evidence>
<organism evidence="5 6">
    <name type="scientific">Peronospora farinosa</name>
    <dbReference type="NCBI Taxonomy" id="134698"/>
    <lineage>
        <taxon>Eukaryota</taxon>
        <taxon>Sar</taxon>
        <taxon>Stramenopiles</taxon>
        <taxon>Oomycota</taxon>
        <taxon>Peronosporomycetes</taxon>
        <taxon>Peronosporales</taxon>
        <taxon>Peronosporaceae</taxon>
        <taxon>Peronospora</taxon>
    </lineage>
</organism>
<dbReference type="PANTHER" id="PTHR24113:SF12">
    <property type="entry name" value="RAN GTPASE-ACTIVATING PROTEIN 1"/>
    <property type="match status" value="1"/>
</dbReference>
<evidence type="ECO:0000313" key="6">
    <source>
        <dbReference type="Proteomes" id="UP001157938"/>
    </source>
</evidence>
<accession>A0ABN8C6D0</accession>
<dbReference type="InterPro" id="IPR032675">
    <property type="entry name" value="LRR_dom_sf"/>
</dbReference>
<dbReference type="SUPFAM" id="SSF52047">
    <property type="entry name" value="RNI-like"/>
    <property type="match status" value="1"/>
</dbReference>
<dbReference type="EMBL" id="CAKLBC010000848">
    <property type="protein sequence ID" value="CAH0488656.1"/>
    <property type="molecule type" value="Genomic_DNA"/>
</dbReference>
<protein>
    <submittedName>
        <fullName evidence="5">Uncharacterized protein</fullName>
    </submittedName>
</protein>
<reference evidence="5 6" key="1">
    <citation type="submission" date="2021-11" db="EMBL/GenBank/DDBJ databases">
        <authorList>
            <person name="Islam A."/>
            <person name="Islam S."/>
            <person name="Flora M.S."/>
            <person name="Rahman M."/>
            <person name="Ziaur R.M."/>
            <person name="Epstein J.H."/>
            <person name="Hassan M."/>
            <person name="Klassen M."/>
            <person name="Woodard K."/>
            <person name="Webb A."/>
            <person name="Webby R.J."/>
            <person name="El Zowalaty M.E."/>
        </authorList>
    </citation>
    <scope>NUCLEOTIDE SEQUENCE [LARGE SCALE GENOMIC DNA]</scope>
    <source>
        <strain evidence="5">Pf1</strain>
    </source>
</reference>
<keyword evidence="2" id="KW-0433">Leucine-rich repeat</keyword>
<sequence length="305" mass="33896">MVVMLLCQDCVALLHECKNLTSLTISNQNNQSHLKAGIVFPRAFTVSKYVASLATASYGHHLVCDVASALEGGACPLLQTFELLAPFDFTTESDTVLVVLRALAESKTEHGLRIPLQHLVLDATFLGDRGIKQLTDLFETRRAFFKHLQTLIVRNNSMGETGCRALLDVIEPFSDLKTLDLSRNILTDTDALALADLLDNPVAGWSFCESMNGNWMTSSKEDIERERLSVLGLAGLRTLKLHENFITCDGFHAITIALCSREVFVATIGNAAESNDEEEDNYDDDEEEEEFIHGDQEHQTIFMKK</sequence>
<comment type="caution">
    <text evidence="5">The sequence shown here is derived from an EMBL/GenBank/DDBJ whole genome shotgun (WGS) entry which is preliminary data.</text>
</comment>
<dbReference type="PANTHER" id="PTHR24113">
    <property type="entry name" value="RAN GTPASE-ACTIVATING PROTEIN 1"/>
    <property type="match status" value="1"/>
</dbReference>
<dbReference type="InterPro" id="IPR027038">
    <property type="entry name" value="RanGap"/>
</dbReference>
<feature type="compositionally biased region" description="Acidic residues" evidence="4">
    <location>
        <begin position="274"/>
        <end position="290"/>
    </location>
</feature>
<dbReference type="Gene3D" id="3.80.10.10">
    <property type="entry name" value="Ribonuclease Inhibitor"/>
    <property type="match status" value="1"/>
</dbReference>
<evidence type="ECO:0000256" key="3">
    <source>
        <dbReference type="ARBA" id="ARBA00022737"/>
    </source>
</evidence>